<name>A0A7K1RKD6_AGRVI</name>
<evidence type="ECO:0000313" key="2">
    <source>
        <dbReference type="Proteomes" id="UP000440716"/>
    </source>
</evidence>
<evidence type="ECO:0000313" key="1">
    <source>
        <dbReference type="EMBL" id="MVA58480.1"/>
    </source>
</evidence>
<dbReference type="EMBL" id="WPHU01000009">
    <property type="protein sequence ID" value="MVA58480.1"/>
    <property type="molecule type" value="Genomic_DNA"/>
</dbReference>
<accession>A0A7K1RKD6</accession>
<proteinExistence type="predicted"/>
<dbReference type="RefSeq" id="WP_156592284.1">
    <property type="nucleotide sequence ID" value="NZ_WPHU01000009.1"/>
</dbReference>
<dbReference type="Proteomes" id="UP000440716">
    <property type="component" value="Unassembled WGS sequence"/>
</dbReference>
<dbReference type="AlphaFoldDB" id="A0A7K1RKD6"/>
<protein>
    <submittedName>
        <fullName evidence="1">Uncharacterized protein</fullName>
    </submittedName>
</protein>
<organism evidence="1 2">
    <name type="scientific">Agrobacterium vitis</name>
    <name type="common">Rhizobium vitis</name>
    <dbReference type="NCBI Taxonomy" id="373"/>
    <lineage>
        <taxon>Bacteria</taxon>
        <taxon>Pseudomonadati</taxon>
        <taxon>Pseudomonadota</taxon>
        <taxon>Alphaproteobacteria</taxon>
        <taxon>Hyphomicrobiales</taxon>
        <taxon>Rhizobiaceae</taxon>
        <taxon>Rhizobium/Agrobacterium group</taxon>
        <taxon>Agrobacterium</taxon>
    </lineage>
</organism>
<gene>
    <name evidence="1" type="ORF">GOZ88_20460</name>
</gene>
<comment type="caution">
    <text evidence="1">The sequence shown here is derived from an EMBL/GenBank/DDBJ whole genome shotgun (WGS) entry which is preliminary data.</text>
</comment>
<sequence length="124" mass="13057">MAIVSENITIHRDGAGHADGVKPLIEALQDVAKSRSTRDFYRAVEAGGVRCFLRVPLTSDVQAVDSAALGRVMRKVLREAVEAAGSGDQIVVDFLPDPDGGLRIAAGPATEMGGLEPATLKVFE</sequence>
<reference evidence="1 2" key="1">
    <citation type="submission" date="2019-12" db="EMBL/GenBank/DDBJ databases">
        <title>Whole-genome sequencing of Allorhizobium vitis.</title>
        <authorList>
            <person name="Gan H.M."/>
            <person name="Szegedi E."/>
            <person name="Burr T."/>
            <person name="Savka M.A."/>
        </authorList>
    </citation>
    <scope>NUCLEOTIDE SEQUENCE [LARGE SCALE GENOMIC DNA]</scope>
    <source>
        <strain evidence="1 2">CG415</strain>
    </source>
</reference>